<keyword evidence="1" id="KW-1003">Cell membrane</keyword>
<evidence type="ECO:0000256" key="1">
    <source>
        <dbReference type="ARBA" id="ARBA00022519"/>
    </source>
</evidence>
<dbReference type="SUPFAM" id="SSF53448">
    <property type="entry name" value="Nucleotide-diphospho-sugar transferases"/>
    <property type="match status" value="1"/>
</dbReference>
<comment type="caution">
    <text evidence="3">The sequence shown here is derived from an EMBL/GenBank/DDBJ whole genome shotgun (WGS) entry which is preliminary data.</text>
</comment>
<dbReference type="InterPro" id="IPR050834">
    <property type="entry name" value="Glycosyltransf_2"/>
</dbReference>
<dbReference type="EMBL" id="SOCQ01000021">
    <property type="protein sequence ID" value="TDV39972.1"/>
    <property type="molecule type" value="Genomic_DNA"/>
</dbReference>
<dbReference type="Proteomes" id="UP000295804">
    <property type="component" value="Unassembled WGS sequence"/>
</dbReference>
<dbReference type="PANTHER" id="PTHR43685">
    <property type="entry name" value="GLYCOSYLTRANSFERASE"/>
    <property type="match status" value="1"/>
</dbReference>
<evidence type="ECO:0000259" key="2">
    <source>
        <dbReference type="Pfam" id="PF00535"/>
    </source>
</evidence>
<keyword evidence="3" id="KW-0808">Transferase</keyword>
<dbReference type="CDD" id="cd00761">
    <property type="entry name" value="Glyco_tranf_GTA_type"/>
    <property type="match status" value="1"/>
</dbReference>
<keyword evidence="1" id="KW-0472">Membrane</keyword>
<reference evidence="3 4" key="1">
    <citation type="submission" date="2019-03" db="EMBL/GenBank/DDBJ databases">
        <title>Genomic analyses of the natural microbiome of Caenorhabditis elegans.</title>
        <authorList>
            <person name="Samuel B."/>
        </authorList>
    </citation>
    <scope>NUCLEOTIDE SEQUENCE [LARGE SCALE GENOMIC DNA]</scope>
    <source>
        <strain evidence="3 4">BIGb0525</strain>
    </source>
</reference>
<evidence type="ECO:0000313" key="3">
    <source>
        <dbReference type="EMBL" id="TDV39972.1"/>
    </source>
</evidence>
<name>A0A4R7UVK0_9PSED</name>
<protein>
    <submittedName>
        <fullName evidence="3">Glycosyl transferase family 2</fullName>
    </submittedName>
</protein>
<dbReference type="PANTHER" id="PTHR43685:SF2">
    <property type="entry name" value="GLYCOSYLTRANSFERASE 2-LIKE DOMAIN-CONTAINING PROTEIN"/>
    <property type="match status" value="1"/>
</dbReference>
<dbReference type="Pfam" id="PF00535">
    <property type="entry name" value="Glycos_transf_2"/>
    <property type="match status" value="1"/>
</dbReference>
<dbReference type="GO" id="GO:0016740">
    <property type="term" value="F:transferase activity"/>
    <property type="evidence" value="ECO:0007669"/>
    <property type="project" value="UniProtKB-KW"/>
</dbReference>
<accession>A0A4R7UVK0</accession>
<sequence>MLDLKVSVIVAAYNVENYIVETMESLLGQTVQPSEIVIVNDGSTDGTLELINSKYGDDSRIRIITQENMGVGGARVTGFNAATGDYLFFCDPDDVVSLDLFAGFNKAVSENSDLELYYFSKRSFVDSSGERNYLRRDTAPSREGWFSQGVELFEDLILSNKYKATTWQYIFKKTVTERFDVTFKGRAHEDQLFSMNIYLHSKLCYATQADRYFQRVRQGSLTNSVKDEHHVLTSYDAYRDTLAALKPHLHLFNRKRQVATAYMRRGVTWTIKGCIRNRVRLPHRFFTLTRKDSRECGVGCEGGLLLVLPEWHFLAKKVSFELKSRLRRGRPGAV</sequence>
<dbReference type="AlphaFoldDB" id="A0A4R7UVK0"/>
<dbReference type="InterPro" id="IPR029044">
    <property type="entry name" value="Nucleotide-diphossugar_trans"/>
</dbReference>
<keyword evidence="1" id="KW-0997">Cell inner membrane</keyword>
<dbReference type="Gene3D" id="3.90.550.10">
    <property type="entry name" value="Spore Coat Polysaccharide Biosynthesis Protein SpsA, Chain A"/>
    <property type="match status" value="1"/>
</dbReference>
<gene>
    <name evidence="3" type="ORF">EDF87_121124</name>
</gene>
<evidence type="ECO:0000313" key="4">
    <source>
        <dbReference type="Proteomes" id="UP000295804"/>
    </source>
</evidence>
<dbReference type="InterPro" id="IPR001173">
    <property type="entry name" value="Glyco_trans_2-like"/>
</dbReference>
<feature type="domain" description="Glycosyltransferase 2-like" evidence="2">
    <location>
        <begin position="7"/>
        <end position="110"/>
    </location>
</feature>
<organism evidence="3 4">
    <name type="scientific">Pseudomonas helmanticensis</name>
    <dbReference type="NCBI Taxonomy" id="1471381"/>
    <lineage>
        <taxon>Bacteria</taxon>
        <taxon>Pseudomonadati</taxon>
        <taxon>Pseudomonadota</taxon>
        <taxon>Gammaproteobacteria</taxon>
        <taxon>Pseudomonadales</taxon>
        <taxon>Pseudomonadaceae</taxon>
        <taxon>Pseudomonas</taxon>
    </lineage>
</organism>
<proteinExistence type="predicted"/>
<dbReference type="RefSeq" id="WP_134177915.1">
    <property type="nucleotide sequence ID" value="NZ_SOCQ01000021.1"/>
</dbReference>